<proteinExistence type="predicted"/>
<dbReference type="PROSITE" id="PS51194">
    <property type="entry name" value="HELICASE_CTER"/>
    <property type="match status" value="1"/>
</dbReference>
<organism evidence="3 4">
    <name type="scientific">Morganella phage vB_MmoM_MP1</name>
    <dbReference type="NCBI Taxonomy" id="1852628"/>
    <lineage>
        <taxon>Viruses</taxon>
        <taxon>Duplodnaviria</taxon>
        <taxon>Heunggongvirae</taxon>
        <taxon>Uroviricota</taxon>
        <taxon>Caudoviricetes</taxon>
        <taxon>Pantevenvirales</taxon>
        <taxon>Straboviridae</taxon>
        <taxon>Gualtarvirus</taxon>
        <taxon>Gualtarvirus mp1</taxon>
    </lineage>
</organism>
<dbReference type="InterPro" id="IPR049409">
    <property type="entry name" value="UvsW_N"/>
</dbReference>
<dbReference type="EMBL" id="KX078569">
    <property type="protein sequence ID" value="ANM46413.1"/>
    <property type="molecule type" value="Genomic_DNA"/>
</dbReference>
<feature type="domain" description="Helicase ATP-binding" evidence="1">
    <location>
        <begin position="121"/>
        <end position="275"/>
    </location>
</feature>
<dbReference type="GO" id="GO:0004386">
    <property type="term" value="F:helicase activity"/>
    <property type="evidence" value="ECO:0007669"/>
    <property type="project" value="UniProtKB-KW"/>
</dbReference>
<dbReference type="Proteomes" id="UP000203816">
    <property type="component" value="Segment"/>
</dbReference>
<dbReference type="InterPro" id="IPR050742">
    <property type="entry name" value="Helicase_Restrict-Modif_Enz"/>
</dbReference>
<dbReference type="GO" id="GO:0005524">
    <property type="term" value="F:ATP binding"/>
    <property type="evidence" value="ECO:0007669"/>
    <property type="project" value="InterPro"/>
</dbReference>
<name>A0A192YA69_9CAUD</name>
<dbReference type="KEGG" id="vg:29059443"/>
<evidence type="ECO:0000313" key="3">
    <source>
        <dbReference type="EMBL" id="ANM46413.1"/>
    </source>
</evidence>
<accession>A0A192YA69</accession>
<keyword evidence="3" id="KW-0347">Helicase</keyword>
<dbReference type="SMART" id="SM00487">
    <property type="entry name" value="DEXDc"/>
    <property type="match status" value="1"/>
</dbReference>
<feature type="domain" description="Helicase C-terminal" evidence="2">
    <location>
        <begin position="330"/>
        <end position="488"/>
    </location>
</feature>
<dbReference type="GO" id="GO:0016787">
    <property type="term" value="F:hydrolase activity"/>
    <property type="evidence" value="ECO:0007669"/>
    <property type="project" value="InterPro"/>
</dbReference>
<dbReference type="Pfam" id="PF04851">
    <property type="entry name" value="ResIII"/>
    <property type="match status" value="1"/>
</dbReference>
<evidence type="ECO:0000259" key="2">
    <source>
        <dbReference type="PROSITE" id="PS51194"/>
    </source>
</evidence>
<dbReference type="RefSeq" id="YP_009280057.1">
    <property type="nucleotide sequence ID" value="NC_031020.1"/>
</dbReference>
<dbReference type="GeneID" id="29059443"/>
<dbReference type="PANTHER" id="PTHR47396:SF1">
    <property type="entry name" value="ATP-DEPENDENT HELICASE IRC3-RELATED"/>
    <property type="match status" value="1"/>
</dbReference>
<sequence length="497" mass="57611">MVNVKFYDYSNVIIECEDSIFFELRDYFSFESPGYQFNPKYKMGVWDGRIRMLGYDRLLPFGLASKVKSFCDQFEYECNIDPRITETDNLSRPEFDKWIESKEIYSGSTQITPHWYQGDSVYHGLKNQRALLNLPTSAGKSLIQALLSRYYFENFEGKILILVPTTTLVDQMIDDFVDYRLFPRNALLGIRSKTARDSDAVVYVSTWQTAIKQPTEWFQQFGMFINDECHLATGKSITTIIKGLTNCRYKFGLTGSLKEGKANIVQYVGLFGDIFKPVSTRQLMDEGQVTNLKINSLFLRYPDELTIKMKKLTYPDELKIIKKYKPRNAFVCNLALKLKDKNENTFVMFKHKEHGELLYNYLKEKHDKVYFISGDVKTEDRTALKKLAENETGMIVVASYGVFSTGVSIKNLHHVIFAHPIKSSVTVLQSIGRILRKHASKAIATLWDIVDDAGVKPKSKNTKKKYVHLNYALQHALERIKKYNEEQFDYTIREFKI</sequence>
<dbReference type="InterPro" id="IPR027417">
    <property type="entry name" value="P-loop_NTPase"/>
</dbReference>
<dbReference type="Gene3D" id="3.30.780.20">
    <property type="match status" value="1"/>
</dbReference>
<dbReference type="SUPFAM" id="SSF52540">
    <property type="entry name" value="P-loop containing nucleoside triphosphate hydrolases"/>
    <property type="match status" value="2"/>
</dbReference>
<dbReference type="GO" id="GO:0003677">
    <property type="term" value="F:DNA binding"/>
    <property type="evidence" value="ECO:0007669"/>
    <property type="project" value="InterPro"/>
</dbReference>
<dbReference type="InterPro" id="IPR001650">
    <property type="entry name" value="Helicase_C-like"/>
</dbReference>
<dbReference type="Gene3D" id="3.40.50.300">
    <property type="entry name" value="P-loop containing nucleotide triphosphate hydrolases"/>
    <property type="match status" value="2"/>
</dbReference>
<keyword evidence="3" id="KW-0378">Hydrolase</keyword>
<dbReference type="SMART" id="SM00490">
    <property type="entry name" value="HELICc"/>
    <property type="match status" value="1"/>
</dbReference>
<dbReference type="PROSITE" id="PS51192">
    <property type="entry name" value="HELICASE_ATP_BIND_1"/>
    <property type="match status" value="1"/>
</dbReference>
<gene>
    <name evidence="3" type="ORF">MP1_gp0199</name>
</gene>
<dbReference type="OrthoDB" id="2008at10239"/>
<dbReference type="InterPro" id="IPR014001">
    <property type="entry name" value="Helicase_ATP-bd"/>
</dbReference>
<protein>
    <submittedName>
        <fullName evidence="3">Helicase</fullName>
    </submittedName>
</protein>
<dbReference type="InterPro" id="IPR006935">
    <property type="entry name" value="Helicase/UvrB_N"/>
</dbReference>
<dbReference type="PANTHER" id="PTHR47396">
    <property type="entry name" value="TYPE I RESTRICTION ENZYME ECOKI R PROTEIN"/>
    <property type="match status" value="1"/>
</dbReference>
<dbReference type="Pfam" id="PF21241">
    <property type="entry name" value="UvsW_N"/>
    <property type="match status" value="1"/>
</dbReference>
<dbReference type="InterPro" id="IPR049430">
    <property type="entry name" value="UvsW_N_sf"/>
</dbReference>
<keyword evidence="3" id="KW-0547">Nucleotide-binding</keyword>
<evidence type="ECO:0000259" key="1">
    <source>
        <dbReference type="PROSITE" id="PS51192"/>
    </source>
</evidence>
<dbReference type="Pfam" id="PF00271">
    <property type="entry name" value="Helicase_C"/>
    <property type="match status" value="1"/>
</dbReference>
<keyword evidence="3" id="KW-0067">ATP-binding</keyword>
<reference evidence="3 4" key="1">
    <citation type="submission" date="2016-04" db="EMBL/GenBank/DDBJ databases">
        <title>Comparative genomics of Morganella phages MP1 and MP2 define new clades among the T4 and T7-like Viruses.</title>
        <authorList>
            <person name="Pinto G."/>
            <person name="Oliveira A."/>
            <person name="Malgorzata L."/>
            <person name="Kropinski A."/>
            <person name="Azeredo J."/>
        </authorList>
    </citation>
    <scope>NUCLEOTIDE SEQUENCE [LARGE SCALE GENOMIC DNA]</scope>
</reference>
<evidence type="ECO:0000313" key="4">
    <source>
        <dbReference type="Proteomes" id="UP000203816"/>
    </source>
</evidence>
<keyword evidence="4" id="KW-1185">Reference proteome</keyword>